<organism evidence="3 4">
    <name type="scientific">Aureobasidium pullulans</name>
    <name type="common">Black yeast</name>
    <name type="synonym">Pullularia pullulans</name>
    <dbReference type="NCBI Taxonomy" id="5580"/>
    <lineage>
        <taxon>Eukaryota</taxon>
        <taxon>Fungi</taxon>
        <taxon>Dikarya</taxon>
        <taxon>Ascomycota</taxon>
        <taxon>Pezizomycotina</taxon>
        <taxon>Dothideomycetes</taxon>
        <taxon>Dothideomycetidae</taxon>
        <taxon>Dothideales</taxon>
        <taxon>Saccotheciaceae</taxon>
        <taxon>Aureobasidium</taxon>
    </lineage>
</organism>
<keyword evidence="2" id="KW-0812">Transmembrane</keyword>
<reference evidence="3 4" key="1">
    <citation type="submission" date="2018-10" db="EMBL/GenBank/DDBJ databases">
        <title>Fifty Aureobasidium pullulans genomes reveal a recombining polyextremotolerant generalist.</title>
        <authorList>
            <person name="Gostincar C."/>
            <person name="Turk M."/>
            <person name="Zajc J."/>
            <person name="Gunde-Cimerman N."/>
        </authorList>
    </citation>
    <scope>NUCLEOTIDE SEQUENCE [LARGE SCALE GENOMIC DNA]</scope>
    <source>
        <strain evidence="3 4">EXF-3403</strain>
    </source>
</reference>
<feature type="compositionally biased region" description="Polar residues" evidence="1">
    <location>
        <begin position="394"/>
        <end position="408"/>
    </location>
</feature>
<feature type="transmembrane region" description="Helical" evidence="2">
    <location>
        <begin position="228"/>
        <end position="250"/>
    </location>
</feature>
<evidence type="ECO:0000313" key="3">
    <source>
        <dbReference type="EMBL" id="THZ80521.1"/>
    </source>
</evidence>
<name>A0A4S9XP05_AURPU</name>
<keyword evidence="2" id="KW-0472">Membrane</keyword>
<feature type="compositionally biased region" description="Basic and acidic residues" evidence="1">
    <location>
        <begin position="490"/>
        <end position="499"/>
    </location>
</feature>
<dbReference type="AlphaFoldDB" id="A0A4S9XP05"/>
<dbReference type="Proteomes" id="UP000310039">
    <property type="component" value="Unassembled WGS sequence"/>
</dbReference>
<evidence type="ECO:0000256" key="2">
    <source>
        <dbReference type="SAM" id="Phobius"/>
    </source>
</evidence>
<accession>A0A4S9XP05</accession>
<evidence type="ECO:0000313" key="4">
    <source>
        <dbReference type="Proteomes" id="UP000310039"/>
    </source>
</evidence>
<keyword evidence="2" id="KW-1133">Transmembrane helix</keyword>
<feature type="region of interest" description="Disordered" evidence="1">
    <location>
        <begin position="367"/>
        <end position="437"/>
    </location>
</feature>
<gene>
    <name evidence="3" type="ORF">D6C84_07372</name>
</gene>
<sequence length="499" mass="53625">MMDGINIVAYVFSFAQTIAKVIQIFALQSVLKSYVTLKREHGIFRAFILLFLFPDARQVMNRIEKHLLRSEPNNAMVMKKALADDCTMLAVAAAIVAQIAITAVSLGVPEAIHWTANAAFVISLVTASLSVFYACLLQQHISGLFTPEDVKNWLSKPASTEDLKTVETILSQWQGTVLSPDSAVESADPGRLLEIEEVDKKVKAFAQAHRWRTASFNAAFMIKVPSILLNWSVATFVLGFGIYLGCSWMPDSTSTPPRDGSLGILIFYIVTTIGGLLLYFVPSACKYLEALPLKRLDWAVNREGNPEKPRFEDLWAFSDPPTAKKPANPSSSGNDQQSSESRGVMAYPSSSSPTPYVQSVAAYPSSSSPTQYIQQPSAYPSSSSPMPYDKPVDSSPSTGNTISTSRDTSAPVDNAVVQASTVPSSSPPANTASEPLSTASSLIAALKASIEAQEQSTAAFKAVLNAHRGGMTAEQTDVQGGNIGSAVRSEQGRQPDKGT</sequence>
<evidence type="ECO:0000256" key="1">
    <source>
        <dbReference type="SAM" id="MobiDB-lite"/>
    </source>
</evidence>
<feature type="compositionally biased region" description="Low complexity" evidence="1">
    <location>
        <begin position="371"/>
        <end position="389"/>
    </location>
</feature>
<comment type="caution">
    <text evidence="3">The sequence shown here is derived from an EMBL/GenBank/DDBJ whole genome shotgun (WGS) entry which is preliminary data.</text>
</comment>
<feature type="region of interest" description="Disordered" evidence="1">
    <location>
        <begin position="322"/>
        <end position="353"/>
    </location>
</feature>
<feature type="transmembrane region" description="Helical" evidence="2">
    <location>
        <begin position="86"/>
        <end position="108"/>
    </location>
</feature>
<feature type="transmembrane region" description="Helical" evidence="2">
    <location>
        <begin position="7"/>
        <end position="31"/>
    </location>
</feature>
<protein>
    <submittedName>
        <fullName evidence="3">Uncharacterized protein</fullName>
    </submittedName>
</protein>
<feature type="transmembrane region" description="Helical" evidence="2">
    <location>
        <begin position="262"/>
        <end position="281"/>
    </location>
</feature>
<dbReference type="EMBL" id="QZBT01000126">
    <property type="protein sequence ID" value="THZ80521.1"/>
    <property type="molecule type" value="Genomic_DNA"/>
</dbReference>
<proteinExistence type="predicted"/>
<feature type="compositionally biased region" description="Low complexity" evidence="1">
    <location>
        <begin position="330"/>
        <end position="341"/>
    </location>
</feature>
<feature type="transmembrane region" description="Helical" evidence="2">
    <location>
        <begin position="43"/>
        <end position="60"/>
    </location>
</feature>
<feature type="region of interest" description="Disordered" evidence="1">
    <location>
        <begin position="472"/>
        <end position="499"/>
    </location>
</feature>
<feature type="compositionally biased region" description="Polar residues" evidence="1">
    <location>
        <begin position="417"/>
        <end position="435"/>
    </location>
</feature>
<feature type="transmembrane region" description="Helical" evidence="2">
    <location>
        <begin position="114"/>
        <end position="136"/>
    </location>
</feature>